<name>A0A917AKC5_9RHOB</name>
<protein>
    <submittedName>
        <fullName evidence="1">N-formylglutamate amidohydrolase</fullName>
    </submittedName>
</protein>
<reference evidence="1" key="1">
    <citation type="journal article" date="2014" name="Int. J. Syst. Evol. Microbiol.">
        <title>Complete genome sequence of Corynebacterium casei LMG S-19264T (=DSM 44701T), isolated from a smear-ripened cheese.</title>
        <authorList>
            <consortium name="US DOE Joint Genome Institute (JGI-PGF)"/>
            <person name="Walter F."/>
            <person name="Albersmeier A."/>
            <person name="Kalinowski J."/>
            <person name="Ruckert C."/>
        </authorList>
    </citation>
    <scope>NUCLEOTIDE SEQUENCE</scope>
    <source>
        <strain evidence="1">CGMCC 1.16012</strain>
    </source>
</reference>
<reference evidence="1" key="2">
    <citation type="submission" date="2020-09" db="EMBL/GenBank/DDBJ databases">
        <authorList>
            <person name="Sun Q."/>
            <person name="Zhou Y."/>
        </authorList>
    </citation>
    <scope>NUCLEOTIDE SEQUENCE</scope>
    <source>
        <strain evidence="1">CGMCC 1.16012</strain>
    </source>
</reference>
<accession>A0A917AKC5</accession>
<dbReference type="Proteomes" id="UP000606730">
    <property type="component" value="Unassembled WGS sequence"/>
</dbReference>
<comment type="caution">
    <text evidence="1">The sequence shown here is derived from an EMBL/GenBank/DDBJ whole genome shotgun (WGS) entry which is preliminary data.</text>
</comment>
<dbReference type="Pfam" id="PF05013">
    <property type="entry name" value="FGase"/>
    <property type="match status" value="1"/>
</dbReference>
<dbReference type="AlphaFoldDB" id="A0A917AKC5"/>
<dbReference type="EMBL" id="BMKN01000002">
    <property type="protein sequence ID" value="GGE58898.1"/>
    <property type="molecule type" value="Genomic_DNA"/>
</dbReference>
<dbReference type="SUPFAM" id="SSF53187">
    <property type="entry name" value="Zn-dependent exopeptidases"/>
    <property type="match status" value="1"/>
</dbReference>
<evidence type="ECO:0000313" key="2">
    <source>
        <dbReference type="Proteomes" id="UP000606730"/>
    </source>
</evidence>
<evidence type="ECO:0000313" key="1">
    <source>
        <dbReference type="EMBL" id="GGE58898.1"/>
    </source>
</evidence>
<proteinExistence type="predicted"/>
<dbReference type="Gene3D" id="3.40.630.40">
    <property type="entry name" value="Zn-dependent exopeptidases"/>
    <property type="match status" value="1"/>
</dbReference>
<organism evidence="1 2">
    <name type="scientific">Actibacterium pelagium</name>
    <dbReference type="NCBI Taxonomy" id="2029103"/>
    <lineage>
        <taxon>Bacteria</taxon>
        <taxon>Pseudomonadati</taxon>
        <taxon>Pseudomonadota</taxon>
        <taxon>Alphaproteobacteria</taxon>
        <taxon>Rhodobacterales</taxon>
        <taxon>Roseobacteraceae</taxon>
        <taxon>Actibacterium</taxon>
    </lineage>
</organism>
<keyword evidence="2" id="KW-1185">Reference proteome</keyword>
<sequence>MGRHIAYDIGAAGVACHLGNLLDAPVILSNFSRLVVDPNRGEEDPTLIMRLYDGTIVPGNRAITEEEAEERLDRCYRPYHEAVEKLLQSRDAPALVAVHSFTPRLNGRHPRPWHIGLLHAWDTRISDPMLERLQAMSGITSAPNVPYSGYLPGDSVDTHALKHGRPNVLIELRQDLIETDPGQTKWAEILAASMDGLLDEVK</sequence>
<gene>
    <name evidence="1" type="ORF">GCM10011517_28210</name>
</gene>
<dbReference type="InterPro" id="IPR007709">
    <property type="entry name" value="N-FG_amidohydro"/>
</dbReference>